<accession>A0A8J3YG50</accession>
<dbReference type="SUPFAM" id="SSF53474">
    <property type="entry name" value="alpha/beta-Hydrolases"/>
    <property type="match status" value="1"/>
</dbReference>
<name>A0A8J3YG50_9ACTN</name>
<organism evidence="2 3">
    <name type="scientific">Virgisporangium aliadipatigenens</name>
    <dbReference type="NCBI Taxonomy" id="741659"/>
    <lineage>
        <taxon>Bacteria</taxon>
        <taxon>Bacillati</taxon>
        <taxon>Actinomycetota</taxon>
        <taxon>Actinomycetes</taxon>
        <taxon>Micromonosporales</taxon>
        <taxon>Micromonosporaceae</taxon>
        <taxon>Virgisporangium</taxon>
    </lineage>
</organism>
<evidence type="ECO:0000313" key="2">
    <source>
        <dbReference type="EMBL" id="GIJ43445.1"/>
    </source>
</evidence>
<dbReference type="GO" id="GO:0003824">
    <property type="term" value="F:catalytic activity"/>
    <property type="evidence" value="ECO:0007669"/>
    <property type="project" value="UniProtKB-ARBA"/>
</dbReference>
<proteinExistence type="predicted"/>
<sequence>MTDILLIAGMWLDGAAWDAVVPELAALGHRPVPLTLPGQGDGAATATLDDQVAAIVAAVDASPERPLVVGHSAACTLAWLAADARPDGVARVALIGGFPNGDGKAYFDYFEPVDGAVRFPGWEPFEGPDSADLDASARARIEAAALPVPAGVTGGIVRLTDERRFDVPVTLVCPEFSPADARGWIEAGDVPELARAKHVDYVDIDSGHWPMYSKPAELARVLAAL</sequence>
<dbReference type="AlphaFoldDB" id="A0A8J3YG50"/>
<comment type="caution">
    <text evidence="2">The sequence shown here is derived from an EMBL/GenBank/DDBJ whole genome shotgun (WGS) entry which is preliminary data.</text>
</comment>
<dbReference type="Pfam" id="PF12697">
    <property type="entry name" value="Abhydrolase_6"/>
    <property type="match status" value="1"/>
</dbReference>
<dbReference type="RefSeq" id="WP_203897024.1">
    <property type="nucleotide sequence ID" value="NZ_BOPF01000002.1"/>
</dbReference>
<feature type="domain" description="AB hydrolase-1" evidence="1">
    <location>
        <begin position="4"/>
        <end position="220"/>
    </location>
</feature>
<dbReference type="InterPro" id="IPR029058">
    <property type="entry name" value="AB_hydrolase_fold"/>
</dbReference>
<dbReference type="Proteomes" id="UP000619260">
    <property type="component" value="Unassembled WGS sequence"/>
</dbReference>
<gene>
    <name evidence="2" type="ORF">Val02_03310</name>
</gene>
<dbReference type="EMBL" id="BOPF01000002">
    <property type="protein sequence ID" value="GIJ43445.1"/>
    <property type="molecule type" value="Genomic_DNA"/>
</dbReference>
<keyword evidence="3" id="KW-1185">Reference proteome</keyword>
<reference evidence="2" key="1">
    <citation type="submission" date="2021-01" db="EMBL/GenBank/DDBJ databases">
        <title>Whole genome shotgun sequence of Virgisporangium aliadipatigenens NBRC 105644.</title>
        <authorList>
            <person name="Komaki H."/>
            <person name="Tamura T."/>
        </authorList>
    </citation>
    <scope>NUCLEOTIDE SEQUENCE</scope>
    <source>
        <strain evidence="2">NBRC 105644</strain>
    </source>
</reference>
<protein>
    <submittedName>
        <fullName evidence="2">Esterase</fullName>
    </submittedName>
</protein>
<dbReference type="Gene3D" id="3.40.50.1820">
    <property type="entry name" value="alpha/beta hydrolase"/>
    <property type="match status" value="1"/>
</dbReference>
<dbReference type="InterPro" id="IPR000073">
    <property type="entry name" value="AB_hydrolase_1"/>
</dbReference>
<evidence type="ECO:0000259" key="1">
    <source>
        <dbReference type="Pfam" id="PF12697"/>
    </source>
</evidence>
<evidence type="ECO:0000313" key="3">
    <source>
        <dbReference type="Proteomes" id="UP000619260"/>
    </source>
</evidence>